<dbReference type="PANTHER" id="PTHR33507">
    <property type="entry name" value="INNER MEMBRANE PROTEIN YBBJ"/>
    <property type="match status" value="1"/>
</dbReference>
<proteinExistence type="predicted"/>
<feature type="domain" description="NfeD-like C-terminal" evidence="6">
    <location>
        <begin position="69"/>
        <end position="124"/>
    </location>
</feature>
<organism evidence="7 8">
    <name type="scientific">Epidermidibacterium keratini</name>
    <dbReference type="NCBI Taxonomy" id="1891644"/>
    <lineage>
        <taxon>Bacteria</taxon>
        <taxon>Bacillati</taxon>
        <taxon>Actinomycetota</taxon>
        <taxon>Actinomycetes</taxon>
        <taxon>Sporichthyales</taxon>
        <taxon>Sporichthyaceae</taxon>
        <taxon>Epidermidibacterium</taxon>
    </lineage>
</organism>
<dbReference type="InterPro" id="IPR002810">
    <property type="entry name" value="NfeD-like_C"/>
</dbReference>
<evidence type="ECO:0000313" key="8">
    <source>
        <dbReference type="Proteomes" id="UP000463857"/>
    </source>
</evidence>
<feature type="transmembrane region" description="Helical" evidence="5">
    <location>
        <begin position="29"/>
        <end position="48"/>
    </location>
</feature>
<sequence>MEILSGDFFLLMIGGGAAAAAVASVFGAPLWLALVIFAVVSLVLVLGVRPLAKRALLSQDLELEDGARASIGKTAIVTQEVDPHGGRIKVGSDEWSALSQLPFERFTVGQTVRIVAIRGAHAIVATDLEIE</sequence>
<dbReference type="InParanoid" id="A0A7L4YTL6"/>
<evidence type="ECO:0000256" key="2">
    <source>
        <dbReference type="ARBA" id="ARBA00022692"/>
    </source>
</evidence>
<dbReference type="AlphaFoldDB" id="A0A7L4YTL6"/>
<comment type="subcellular location">
    <subcellularLocation>
        <location evidence="1">Membrane</location>
        <topology evidence="1">Multi-pass membrane protein</topology>
    </subcellularLocation>
</comment>
<accession>A0A7L4YTL6</accession>
<dbReference type="OrthoDB" id="9792945at2"/>
<keyword evidence="3 5" id="KW-1133">Transmembrane helix</keyword>
<evidence type="ECO:0000256" key="4">
    <source>
        <dbReference type="ARBA" id="ARBA00023136"/>
    </source>
</evidence>
<keyword evidence="2 5" id="KW-0812">Transmembrane</keyword>
<dbReference type="PANTHER" id="PTHR33507:SF3">
    <property type="entry name" value="INNER MEMBRANE PROTEIN YBBJ"/>
    <property type="match status" value="1"/>
</dbReference>
<dbReference type="InterPro" id="IPR052165">
    <property type="entry name" value="Membrane_assoc_protease"/>
</dbReference>
<keyword evidence="4 5" id="KW-0472">Membrane</keyword>
<evidence type="ECO:0000313" key="7">
    <source>
        <dbReference type="EMBL" id="QHC02561.1"/>
    </source>
</evidence>
<reference evidence="7 8" key="1">
    <citation type="journal article" date="2018" name="Int. J. Syst. Evol. Microbiol.">
        <title>Epidermidibacterium keratini gen. nov., sp. nov., a member of the family Sporichthyaceae, isolated from keratin epidermis.</title>
        <authorList>
            <person name="Lee D.G."/>
            <person name="Trujillo M.E."/>
            <person name="Kang S."/>
            <person name="Nam J.J."/>
            <person name="Kim Y.J."/>
        </authorList>
    </citation>
    <scope>NUCLEOTIDE SEQUENCE [LARGE SCALE GENOMIC DNA]</scope>
    <source>
        <strain evidence="7 8">EPI-7</strain>
    </source>
</reference>
<dbReference type="EMBL" id="CP047156">
    <property type="protein sequence ID" value="QHC02561.1"/>
    <property type="molecule type" value="Genomic_DNA"/>
</dbReference>
<evidence type="ECO:0000256" key="1">
    <source>
        <dbReference type="ARBA" id="ARBA00004141"/>
    </source>
</evidence>
<gene>
    <name evidence="7" type="ORF">EK0264_18655</name>
</gene>
<evidence type="ECO:0000256" key="3">
    <source>
        <dbReference type="ARBA" id="ARBA00022989"/>
    </source>
</evidence>
<evidence type="ECO:0000259" key="6">
    <source>
        <dbReference type="Pfam" id="PF01957"/>
    </source>
</evidence>
<dbReference type="Proteomes" id="UP000463857">
    <property type="component" value="Chromosome"/>
</dbReference>
<dbReference type="Gene3D" id="2.40.50.140">
    <property type="entry name" value="Nucleic acid-binding proteins"/>
    <property type="match status" value="1"/>
</dbReference>
<dbReference type="GO" id="GO:0005886">
    <property type="term" value="C:plasma membrane"/>
    <property type="evidence" value="ECO:0007669"/>
    <property type="project" value="TreeGrafter"/>
</dbReference>
<dbReference type="SUPFAM" id="SSF141322">
    <property type="entry name" value="NfeD domain-like"/>
    <property type="match status" value="1"/>
</dbReference>
<name>A0A7L4YTL6_9ACTN</name>
<evidence type="ECO:0000256" key="5">
    <source>
        <dbReference type="SAM" id="Phobius"/>
    </source>
</evidence>
<dbReference type="Pfam" id="PF01957">
    <property type="entry name" value="NfeD"/>
    <property type="match status" value="1"/>
</dbReference>
<keyword evidence="8" id="KW-1185">Reference proteome</keyword>
<protein>
    <submittedName>
        <fullName evidence="7">NfeD family protein</fullName>
    </submittedName>
</protein>
<dbReference type="InterPro" id="IPR012340">
    <property type="entry name" value="NA-bd_OB-fold"/>
</dbReference>
<dbReference type="KEGG" id="eke:EK0264_18655"/>